<protein>
    <submittedName>
        <fullName evidence="3">mRNA interferase RelE/StbE</fullName>
    </submittedName>
</protein>
<dbReference type="SUPFAM" id="SSF143011">
    <property type="entry name" value="RelE-like"/>
    <property type="match status" value="1"/>
</dbReference>
<sequence length="87" mass="9995">MSYRVILAPSVVKELRKLDPPARRRLQAAIELLAEEPRPPASTQLVGGSGEWRVRTGDYRIIYEIDDGELRVLVLRAGHRREVYRGR</sequence>
<dbReference type="RefSeq" id="WP_092551332.1">
    <property type="nucleotide sequence ID" value="NZ_FNPZ01000001.1"/>
</dbReference>
<gene>
    <name evidence="3" type="ORF">SAMN05216554_1696</name>
</gene>
<evidence type="ECO:0000256" key="2">
    <source>
        <dbReference type="ARBA" id="ARBA00022649"/>
    </source>
</evidence>
<evidence type="ECO:0000256" key="1">
    <source>
        <dbReference type="ARBA" id="ARBA00006226"/>
    </source>
</evidence>
<evidence type="ECO:0000313" key="4">
    <source>
        <dbReference type="Proteomes" id="UP000198891"/>
    </source>
</evidence>
<dbReference type="Proteomes" id="UP000198891">
    <property type="component" value="Unassembled WGS sequence"/>
</dbReference>
<reference evidence="3 4" key="1">
    <citation type="submission" date="2016-10" db="EMBL/GenBank/DDBJ databases">
        <authorList>
            <person name="de Groot N.N."/>
        </authorList>
    </citation>
    <scope>NUCLEOTIDE SEQUENCE [LARGE SCALE GENOMIC DNA]</scope>
    <source>
        <strain evidence="3 4">CGMCC 4.3491</strain>
    </source>
</reference>
<dbReference type="STRING" id="381665.SAMN05216554_1696"/>
<accession>A0A1H3N586</accession>
<dbReference type="EMBL" id="FNPZ01000001">
    <property type="protein sequence ID" value="SDY83903.1"/>
    <property type="molecule type" value="Genomic_DNA"/>
</dbReference>
<comment type="similarity">
    <text evidence="1">Belongs to the RelE toxin family.</text>
</comment>
<dbReference type="Gene3D" id="3.30.2310.20">
    <property type="entry name" value="RelE-like"/>
    <property type="match status" value="1"/>
</dbReference>
<keyword evidence="4" id="KW-1185">Reference proteome</keyword>
<dbReference type="OrthoDB" id="5326046at2"/>
<dbReference type="InterPro" id="IPR007712">
    <property type="entry name" value="RelE/ParE_toxin"/>
</dbReference>
<dbReference type="InterPro" id="IPR035093">
    <property type="entry name" value="RelE/ParE_toxin_dom_sf"/>
</dbReference>
<dbReference type="AlphaFoldDB" id="A0A1H3N586"/>
<dbReference type="PANTHER" id="PTHR35601">
    <property type="entry name" value="TOXIN RELE"/>
    <property type="match status" value="1"/>
</dbReference>
<organism evidence="3 4">
    <name type="scientific">Herbiconiux ginsengi</name>
    <dbReference type="NCBI Taxonomy" id="381665"/>
    <lineage>
        <taxon>Bacteria</taxon>
        <taxon>Bacillati</taxon>
        <taxon>Actinomycetota</taxon>
        <taxon>Actinomycetes</taxon>
        <taxon>Micrococcales</taxon>
        <taxon>Microbacteriaceae</taxon>
        <taxon>Herbiconiux</taxon>
    </lineage>
</organism>
<proteinExistence type="inferred from homology"/>
<dbReference type="NCBIfam" id="TIGR02385">
    <property type="entry name" value="RelE_StbE"/>
    <property type="match status" value="1"/>
</dbReference>
<dbReference type="PANTHER" id="PTHR35601:SF1">
    <property type="entry name" value="TOXIN RELE"/>
    <property type="match status" value="1"/>
</dbReference>
<dbReference type="Pfam" id="PF05016">
    <property type="entry name" value="ParE_toxin"/>
    <property type="match status" value="1"/>
</dbReference>
<evidence type="ECO:0000313" key="3">
    <source>
        <dbReference type="EMBL" id="SDY83903.1"/>
    </source>
</evidence>
<keyword evidence="2" id="KW-1277">Toxin-antitoxin system</keyword>
<name>A0A1H3N586_9MICO</name>